<feature type="chain" id="PRO_5003091529" description="Outer-membrane lipoprotein LolB" evidence="1">
    <location>
        <begin position="20"/>
        <end position="186"/>
    </location>
</feature>
<accession>D6Z2N9</accession>
<sequence>MKKLGLFLLIMLWAAVGCALPARPPETAWQEQVVRPGELWRLTISQGEEQKFAGLLGTRFENDGLHYVLLDGTGITLLEARLDAAGERQTLRELGVFEGHRLPDFLGTSLYRIFLLEPDGSPCGRNFLLRLCRRATNEGEKKYARLGLLPLWSVKYVSSDRDAAPERITFTNPWLGVTLQLVPDGG</sequence>
<evidence type="ECO:0000313" key="3">
    <source>
        <dbReference type="Proteomes" id="UP000001508"/>
    </source>
</evidence>
<proteinExistence type="predicted"/>
<dbReference type="EMBL" id="CP001940">
    <property type="protein sequence ID" value="ADH85814.1"/>
    <property type="molecule type" value="Genomic_DNA"/>
</dbReference>
<dbReference type="InParanoid" id="D6Z2N9"/>
<dbReference type="OrthoDB" id="9825296at2"/>
<dbReference type="HOGENOM" id="CLU_1452253_0_0_7"/>
<evidence type="ECO:0000256" key="1">
    <source>
        <dbReference type="SAM" id="SignalP"/>
    </source>
</evidence>
<dbReference type="PROSITE" id="PS51257">
    <property type="entry name" value="PROKAR_LIPOPROTEIN"/>
    <property type="match status" value="1"/>
</dbReference>
<keyword evidence="1" id="KW-0732">Signal</keyword>
<evidence type="ECO:0000313" key="2">
    <source>
        <dbReference type="EMBL" id="ADH85814.1"/>
    </source>
</evidence>
<feature type="signal peptide" evidence="1">
    <location>
        <begin position="1"/>
        <end position="19"/>
    </location>
</feature>
<gene>
    <name evidence="2" type="ordered locus">DaAHT2_1116</name>
</gene>
<dbReference type="KEGG" id="dak:DaAHT2_1116"/>
<dbReference type="RefSeq" id="WP_013163343.1">
    <property type="nucleotide sequence ID" value="NC_014216.1"/>
</dbReference>
<dbReference type="Proteomes" id="UP000001508">
    <property type="component" value="Chromosome"/>
</dbReference>
<organism evidence="2 3">
    <name type="scientific">Desulfurivibrio alkaliphilus (strain DSM 19089 / UNIQEM U267 / AHT2)</name>
    <dbReference type="NCBI Taxonomy" id="589865"/>
    <lineage>
        <taxon>Bacteria</taxon>
        <taxon>Pseudomonadati</taxon>
        <taxon>Thermodesulfobacteriota</taxon>
        <taxon>Desulfobulbia</taxon>
        <taxon>Desulfobulbales</taxon>
        <taxon>Desulfobulbaceae</taxon>
        <taxon>Desulfurivibrio</taxon>
    </lineage>
</organism>
<evidence type="ECO:0008006" key="4">
    <source>
        <dbReference type="Google" id="ProtNLM"/>
    </source>
</evidence>
<dbReference type="STRING" id="589865.DaAHT2_1116"/>
<dbReference type="AlphaFoldDB" id="D6Z2N9"/>
<name>D6Z2N9_DESAT</name>
<keyword evidence="3" id="KW-1185">Reference proteome</keyword>
<protein>
    <recommendedName>
        <fullName evidence="4">Outer-membrane lipoprotein LolB</fullName>
    </recommendedName>
</protein>
<reference evidence="3" key="1">
    <citation type="submission" date="2010-02" db="EMBL/GenBank/DDBJ databases">
        <title>Complete sequence of Desulfurivibrio alkaliphilus AHT2.</title>
        <authorList>
            <consortium name="US DOE Joint Genome Institute"/>
            <person name="Pitluck S."/>
            <person name="Chertkov O."/>
            <person name="Detter J.C."/>
            <person name="Han C."/>
            <person name="Tapia R."/>
            <person name="Larimer F."/>
            <person name="Land M."/>
            <person name="Hauser L."/>
            <person name="Kyrpides N."/>
            <person name="Mikhailova N."/>
            <person name="Sorokin D.Y."/>
            <person name="Muyzer G."/>
            <person name="Woyke T."/>
        </authorList>
    </citation>
    <scope>NUCLEOTIDE SEQUENCE [LARGE SCALE GENOMIC DNA]</scope>
    <source>
        <strain evidence="3">DSM 19089 / UNIQEM U267 / AHT2</strain>
    </source>
</reference>